<feature type="region of interest" description="Disordered" evidence="1">
    <location>
        <begin position="1"/>
        <end position="85"/>
    </location>
</feature>
<feature type="compositionally biased region" description="Polar residues" evidence="1">
    <location>
        <begin position="24"/>
        <end position="34"/>
    </location>
</feature>
<evidence type="ECO:0000256" key="1">
    <source>
        <dbReference type="SAM" id="MobiDB-lite"/>
    </source>
</evidence>
<comment type="caution">
    <text evidence="3">The sequence shown here is derived from an EMBL/GenBank/DDBJ whole genome shotgun (WGS) entry which is preliminary data.</text>
</comment>
<feature type="region of interest" description="Disordered" evidence="1">
    <location>
        <begin position="344"/>
        <end position="369"/>
    </location>
</feature>
<feature type="compositionally biased region" description="Basic and acidic residues" evidence="1">
    <location>
        <begin position="58"/>
        <end position="85"/>
    </location>
</feature>
<evidence type="ECO:0000256" key="2">
    <source>
        <dbReference type="SAM" id="Phobius"/>
    </source>
</evidence>
<evidence type="ECO:0000313" key="3">
    <source>
        <dbReference type="EMBL" id="GGG83989.1"/>
    </source>
</evidence>
<feature type="region of interest" description="Disordered" evidence="1">
    <location>
        <begin position="467"/>
        <end position="506"/>
    </location>
</feature>
<reference evidence="3" key="2">
    <citation type="submission" date="2020-09" db="EMBL/GenBank/DDBJ databases">
        <authorList>
            <person name="Sun Q."/>
            <person name="Zhou Y."/>
        </authorList>
    </citation>
    <scope>NUCLEOTIDE SEQUENCE</scope>
    <source>
        <strain evidence="3">CGMCC 1.15762</strain>
    </source>
</reference>
<proteinExistence type="predicted"/>
<keyword evidence="4" id="KW-1185">Reference proteome</keyword>
<feature type="compositionally biased region" description="Polar residues" evidence="1">
    <location>
        <begin position="1"/>
        <end position="13"/>
    </location>
</feature>
<reference evidence="3" key="1">
    <citation type="journal article" date="2014" name="Int. J. Syst. Evol. Microbiol.">
        <title>Complete genome sequence of Corynebacterium casei LMG S-19264T (=DSM 44701T), isolated from a smear-ripened cheese.</title>
        <authorList>
            <consortium name="US DOE Joint Genome Institute (JGI-PGF)"/>
            <person name="Walter F."/>
            <person name="Albersmeier A."/>
            <person name="Kalinowski J."/>
            <person name="Ruckert C."/>
        </authorList>
    </citation>
    <scope>NUCLEOTIDE SEQUENCE</scope>
    <source>
        <strain evidence="3">CGMCC 1.15762</strain>
    </source>
</reference>
<accession>A0A8J3EIZ5</accession>
<feature type="compositionally biased region" description="Basic and acidic residues" evidence="1">
    <location>
        <begin position="694"/>
        <end position="705"/>
    </location>
</feature>
<keyword evidence="2" id="KW-0812">Transmembrane</keyword>
<name>A0A8J3EIZ5_9RHOB</name>
<dbReference type="RefSeq" id="WP_188791821.1">
    <property type="nucleotide sequence ID" value="NZ_BMJV01000009.1"/>
</dbReference>
<feature type="compositionally biased region" description="Basic and acidic residues" evidence="1">
    <location>
        <begin position="355"/>
        <end position="369"/>
    </location>
</feature>
<keyword evidence="2" id="KW-1133">Transmembrane helix</keyword>
<feature type="compositionally biased region" description="Basic and acidic residues" evidence="1">
    <location>
        <begin position="593"/>
        <end position="603"/>
    </location>
</feature>
<protein>
    <submittedName>
        <fullName evidence="3">Uncharacterized protein</fullName>
    </submittedName>
</protein>
<sequence length="1405" mass="153710">MRVTGQNGATGNENRLAEYDGPSLPQSAFNLSARRSSKRDTWSPLPIPDPSSPNIGISEKRDRRPTAGEQKFGPDLERPRGDDRSAEEIVKDNPTLAQLHIKDKNDLAKKLGKKDWNDLMKDPDAAYKASAVINHIENYNDDGDVIEGKKVGDGRIDGWTRANRNDKKSEAKHGTEAGRFQDFIKYGFDHFNHKSPVGGDGIPRGDQAANGLDRFTTRPEGDTRSAEEIKADSPLLTNLGDSERERLKQKVGDFDRDPDAAYRAVSVLEMIENYDGDGKALYGDKTENDRIDGYHYNPNASEVFLPWKWGKKKRKTHGGSEAARLEEFLKNGFDAFDKDIPITGRPIDGEAESGLNHDTKRPKGDKRSADEIIDDNPILAQLSKREKHALKQMVGDFENDPDAAFRAVAVLNHIEHFDAEGNEIFDKSVGDGRVSGFRKGKDAKGGSEAKRLETFFKEGYGSLKGDAEIDGTYKGNEAEGGLSKTTKRPEGDTRSADQILDDNPELKSLPKKYKDDLKKHVGDFERDPDAAYRAASVLNHIRNFDENGSFVPSSSNRRSGWFADVTSWPNELKNRLEDFGKYGFKTLQGKDANEHGMKKDVPPPRHTTFHGTIGPETTRPYGDTRSADEIVKDNPILAQLSTKDKQALKRRVGDFERDPAAAFRAVAVLNHIENFSADGERLSGKDVGNGRIEGWTRADRNDPKSQAKNGTEAGRFQDFIDHGYGTLKGHSEIDGIPAGLDRRDVPRPGVADYGDLPKSPLSLDEREKILEEGRKELDGELSKAKDGSKAKTLHNLIHMLVNADEGKFKGKIDKKKIQEDIAELLNDPEIIAIQEKIETKIAKKVTGKSGDEIVSEVEDILNDPEVQEKLDTMEPAERQRYVKGLIDTVALFDQGKANELRGKEVKNQLETAIDPEQLKNMTDAEISEYVDSMVAKGLSISRITNGTASSFINTFNEIPAAGKGQAKKALVLLLKNVKDTGNMTAEEMVSFLEKNGIKASEIGGMKKFLQKLDDSKGLTVLGSLMAGAHFITRFTNGGSDTTPWDRLTMAADVFSATGQMAGTENFWKMFGMSKEGKSLASATQTFYGEFEEHGGKVPANMSDGRPPSPVELAELRHNAPSEADRKEIEKAIDEYFETLEELAPDAETKAFIAETRELIAGASPEDLEALEEIGDEFADAFIYTADEAGIDADELLHMESDGRMPGLDTIPEEVRGSDYATDVNEALDASGVREELDLPRLTDAEVLNDPTALNEQIAQVMEEGDPETVAKFLGFIPKEGLGMFLKVVGTLSPIGDLLYAAGTYHSAVDNFAAGKNEKGVLDLLGGTGLAMSGGFGLTAAIGDLAGIAALSGPLFPLMAGFGLAVTLVTIIGQTAMAGQEKAKAEHELDDLFKGGAGNDKDYYLA</sequence>
<feature type="region of interest" description="Disordered" evidence="1">
    <location>
        <begin position="693"/>
        <end position="713"/>
    </location>
</feature>
<gene>
    <name evidence="3" type="ORF">GCM10011415_37530</name>
</gene>
<organism evidence="3 4">
    <name type="scientific">Salipiger pallidus</name>
    <dbReference type="NCBI Taxonomy" id="1775170"/>
    <lineage>
        <taxon>Bacteria</taxon>
        <taxon>Pseudomonadati</taxon>
        <taxon>Pseudomonadota</taxon>
        <taxon>Alphaproteobacteria</taxon>
        <taxon>Rhodobacterales</taxon>
        <taxon>Roseobacteraceae</taxon>
        <taxon>Salipiger</taxon>
    </lineage>
</organism>
<dbReference type="Proteomes" id="UP000617145">
    <property type="component" value="Unassembled WGS sequence"/>
</dbReference>
<dbReference type="EMBL" id="BMJV01000009">
    <property type="protein sequence ID" value="GGG83989.1"/>
    <property type="molecule type" value="Genomic_DNA"/>
</dbReference>
<feature type="region of interest" description="Disordered" evidence="1">
    <location>
        <begin position="593"/>
        <end position="622"/>
    </location>
</feature>
<feature type="transmembrane region" description="Helical" evidence="2">
    <location>
        <begin position="1354"/>
        <end position="1372"/>
    </location>
</feature>
<keyword evidence="2" id="KW-0472">Membrane</keyword>
<evidence type="ECO:0000313" key="4">
    <source>
        <dbReference type="Proteomes" id="UP000617145"/>
    </source>
</evidence>
<feature type="region of interest" description="Disordered" evidence="1">
    <location>
        <begin position="737"/>
        <end position="759"/>
    </location>
</feature>